<organism evidence="2 3">
    <name type="scientific">Paramecium octaurelia</name>
    <dbReference type="NCBI Taxonomy" id="43137"/>
    <lineage>
        <taxon>Eukaryota</taxon>
        <taxon>Sar</taxon>
        <taxon>Alveolata</taxon>
        <taxon>Ciliophora</taxon>
        <taxon>Intramacronucleata</taxon>
        <taxon>Oligohymenophorea</taxon>
        <taxon>Peniculida</taxon>
        <taxon>Parameciidae</taxon>
        <taxon>Paramecium</taxon>
    </lineage>
</organism>
<reference evidence="2" key="1">
    <citation type="submission" date="2021-01" db="EMBL/GenBank/DDBJ databases">
        <authorList>
            <consortium name="Genoscope - CEA"/>
            <person name="William W."/>
        </authorList>
    </citation>
    <scope>NUCLEOTIDE SEQUENCE</scope>
</reference>
<evidence type="ECO:0000313" key="3">
    <source>
        <dbReference type="Proteomes" id="UP000683925"/>
    </source>
</evidence>
<dbReference type="Proteomes" id="UP000683925">
    <property type="component" value="Unassembled WGS sequence"/>
</dbReference>
<feature type="compositionally biased region" description="Polar residues" evidence="1">
    <location>
        <begin position="139"/>
        <end position="174"/>
    </location>
</feature>
<evidence type="ECO:0000256" key="1">
    <source>
        <dbReference type="SAM" id="MobiDB-lite"/>
    </source>
</evidence>
<sequence length="258" mass="29560">MGNGCSNQREMTQVSLTIRQDSFPQTKQQESAQMSCFIPSSQLTQAETPHALLPSPSRQSISFENAITSKVRVPSEESQFQKQFSQIAENQTTIKSKSKKPIDNQNQQKKQKDKKGKEKEKEIMPRHHSSSPKKERRQQISPQRNINQQSMNQNSTIRNKSSSFQKKNVNQTNEIAIISRRKFSDLPPKTENTQSKRKISNTVDDHNAQVSWDSISKVKSFTPSPILSKKASDNETITIKKKKVRFHDQNIIRYGFAN</sequence>
<accession>A0A8S1X7F1</accession>
<protein>
    <submittedName>
        <fullName evidence="2">Uncharacterized protein</fullName>
    </submittedName>
</protein>
<dbReference type="OrthoDB" id="305728at2759"/>
<feature type="compositionally biased region" description="Basic residues" evidence="1">
    <location>
        <begin position="126"/>
        <end position="136"/>
    </location>
</feature>
<dbReference type="AlphaFoldDB" id="A0A8S1X7F1"/>
<gene>
    <name evidence="2" type="ORF">POCTA_138.1.T1130044</name>
</gene>
<feature type="compositionally biased region" description="Basic and acidic residues" evidence="1">
    <location>
        <begin position="115"/>
        <end position="125"/>
    </location>
</feature>
<comment type="caution">
    <text evidence="2">The sequence shown here is derived from an EMBL/GenBank/DDBJ whole genome shotgun (WGS) entry which is preliminary data.</text>
</comment>
<dbReference type="EMBL" id="CAJJDP010000113">
    <property type="protein sequence ID" value="CAD8196912.1"/>
    <property type="molecule type" value="Genomic_DNA"/>
</dbReference>
<feature type="region of interest" description="Disordered" evidence="1">
    <location>
        <begin position="90"/>
        <end position="175"/>
    </location>
</feature>
<proteinExistence type="predicted"/>
<keyword evidence="3" id="KW-1185">Reference proteome</keyword>
<dbReference type="OMA" id="QMSCFIP"/>
<evidence type="ECO:0000313" key="2">
    <source>
        <dbReference type="EMBL" id="CAD8196912.1"/>
    </source>
</evidence>
<name>A0A8S1X7F1_PAROT</name>